<feature type="region of interest" description="Disordered" evidence="1">
    <location>
        <begin position="97"/>
        <end position="124"/>
    </location>
</feature>
<feature type="transmembrane region" description="Helical" evidence="2">
    <location>
        <begin position="301"/>
        <end position="327"/>
    </location>
</feature>
<gene>
    <name evidence="3" type="ORF">CSSPTR1EN2_LOCUS18665</name>
</gene>
<feature type="compositionally biased region" description="Low complexity" evidence="1">
    <location>
        <begin position="99"/>
        <end position="109"/>
    </location>
</feature>
<keyword evidence="2" id="KW-0472">Membrane</keyword>
<dbReference type="Pfam" id="PF09991">
    <property type="entry name" value="DUF2232"/>
    <property type="match status" value="1"/>
</dbReference>
<evidence type="ECO:0008006" key="5">
    <source>
        <dbReference type="Google" id="ProtNLM"/>
    </source>
</evidence>
<name>A0ABP0UQ56_9BRYO</name>
<feature type="transmembrane region" description="Helical" evidence="2">
    <location>
        <begin position="206"/>
        <end position="235"/>
    </location>
</feature>
<keyword evidence="2" id="KW-0812">Transmembrane</keyword>
<dbReference type="Proteomes" id="UP001497512">
    <property type="component" value="Chromosome 5"/>
</dbReference>
<dbReference type="PANTHER" id="PTHR37185:SF3">
    <property type="entry name" value="MEMBRANE PROTEIN"/>
    <property type="match status" value="1"/>
</dbReference>
<dbReference type="PANTHER" id="PTHR37185">
    <property type="entry name" value="MEMBRANE PROTEIN"/>
    <property type="match status" value="1"/>
</dbReference>
<dbReference type="EMBL" id="OZ019897">
    <property type="protein sequence ID" value="CAK9227290.1"/>
    <property type="molecule type" value="Genomic_DNA"/>
</dbReference>
<organism evidence="3 4">
    <name type="scientific">Sphagnum troendelagicum</name>
    <dbReference type="NCBI Taxonomy" id="128251"/>
    <lineage>
        <taxon>Eukaryota</taxon>
        <taxon>Viridiplantae</taxon>
        <taxon>Streptophyta</taxon>
        <taxon>Embryophyta</taxon>
        <taxon>Bryophyta</taxon>
        <taxon>Sphagnophytina</taxon>
        <taxon>Sphagnopsida</taxon>
        <taxon>Sphagnales</taxon>
        <taxon>Sphagnaceae</taxon>
        <taxon>Sphagnum</taxon>
    </lineage>
</organism>
<evidence type="ECO:0000313" key="3">
    <source>
        <dbReference type="EMBL" id="CAK9227290.1"/>
    </source>
</evidence>
<keyword evidence="2" id="KW-1133">Transmembrane helix</keyword>
<feature type="transmembrane region" description="Helical" evidence="2">
    <location>
        <begin position="241"/>
        <end position="262"/>
    </location>
</feature>
<reference evidence="3" key="1">
    <citation type="submission" date="2024-02" db="EMBL/GenBank/DDBJ databases">
        <authorList>
            <consortium name="ELIXIR-Norway"/>
            <consortium name="Elixir Norway"/>
        </authorList>
    </citation>
    <scope>NUCLEOTIDE SEQUENCE</scope>
</reference>
<keyword evidence="4" id="KW-1185">Reference proteome</keyword>
<evidence type="ECO:0000313" key="4">
    <source>
        <dbReference type="Proteomes" id="UP001497512"/>
    </source>
</evidence>
<feature type="transmembrane region" description="Helical" evidence="2">
    <location>
        <begin position="175"/>
        <end position="194"/>
    </location>
</feature>
<feature type="transmembrane region" description="Helical" evidence="2">
    <location>
        <begin position="271"/>
        <end position="295"/>
    </location>
</feature>
<evidence type="ECO:0000256" key="2">
    <source>
        <dbReference type="SAM" id="Phobius"/>
    </source>
</evidence>
<sequence>MKNFFNLSRLSSTAPDVLSGNGRVFYLQQAGRGGGFGAKAVRYKNSPVVTISQHRKIHLEEGVCSISSSCCCMPIRLGGGLRNWQRRKHQVEVGAAVEPGTPTGTVPGRGNEEEEEEGGERGKVEEKDMVMDTDGSLLTGDGSELRKTERLVECAMLAATAGLAFFLSTLLRLEAYLGCFFPLPVVISSMRWGAAAGRKTMVATALLLLILSGPLKAASYLLMHGLVGLSMGAFWRWELNWGLSIVGCTVVRSMGALGFVLLTSWLLRENILALITINAHASVSYMLAALGINVVPTMPMIYLVFASLLFINCGSFVFLLHVLYAIFLRRLGMKTSTSVPSWIERAM</sequence>
<evidence type="ECO:0000256" key="1">
    <source>
        <dbReference type="SAM" id="MobiDB-lite"/>
    </source>
</evidence>
<protein>
    <recommendedName>
        <fullName evidence="5">DUF2232 domain-containing protein</fullName>
    </recommendedName>
</protein>
<proteinExistence type="predicted"/>
<accession>A0ABP0UQ56</accession>
<dbReference type="InterPro" id="IPR018710">
    <property type="entry name" value="DUF2232"/>
</dbReference>